<dbReference type="RefSeq" id="WP_151562840.1">
    <property type="nucleotide sequence ID" value="NZ_WBMT01000010.1"/>
</dbReference>
<dbReference type="EMBL" id="WBMT01000010">
    <property type="protein sequence ID" value="KAB2346923.1"/>
    <property type="molecule type" value="Genomic_DNA"/>
</dbReference>
<comment type="caution">
    <text evidence="1">The sequence shown here is derived from an EMBL/GenBank/DDBJ whole genome shotgun (WGS) entry which is preliminary data.</text>
</comment>
<protein>
    <submittedName>
        <fullName evidence="1">Uncharacterized protein</fullName>
    </submittedName>
</protein>
<sequence>MTICWNSLRGRRLRATRVNACGVPVAGTCAQAITDGFVSIEFSPEFAEGEEIEVRKADGILYVSDLGCPELLPAAVGGDGVLGDFTIENDATTFTLSARTKPGSGGCLYVLGQAGLSSGMR</sequence>
<dbReference type="Proteomes" id="UP000468735">
    <property type="component" value="Unassembled WGS sequence"/>
</dbReference>
<reference evidence="1 2" key="1">
    <citation type="submission" date="2019-09" db="EMBL/GenBank/DDBJ databases">
        <title>Actinomadura physcomitrii sp. nov., a novel actinomycete isolated from moss [Physcomitrium sphaericum (Ludw) Fuernr].</title>
        <authorList>
            <person name="Zhuang X."/>
            <person name="Liu C."/>
        </authorList>
    </citation>
    <scope>NUCLEOTIDE SEQUENCE [LARGE SCALE GENOMIC DNA]</scope>
    <source>
        <strain evidence="1 2">HMC1</strain>
    </source>
</reference>
<evidence type="ECO:0000313" key="1">
    <source>
        <dbReference type="EMBL" id="KAB2346923.1"/>
    </source>
</evidence>
<dbReference type="AlphaFoldDB" id="A0A6H9YJA9"/>
<proteinExistence type="predicted"/>
<gene>
    <name evidence="1" type="ORF">F8566_22280</name>
</gene>
<keyword evidence="2" id="KW-1185">Reference proteome</keyword>
<name>A0A6H9YJA9_9ACTN</name>
<accession>A0A6H9YJA9</accession>
<organism evidence="1 2">
    <name type="scientific">Actinomadura rudentiformis</name>
    <dbReference type="NCBI Taxonomy" id="359158"/>
    <lineage>
        <taxon>Bacteria</taxon>
        <taxon>Bacillati</taxon>
        <taxon>Actinomycetota</taxon>
        <taxon>Actinomycetes</taxon>
        <taxon>Streptosporangiales</taxon>
        <taxon>Thermomonosporaceae</taxon>
        <taxon>Actinomadura</taxon>
    </lineage>
</organism>
<evidence type="ECO:0000313" key="2">
    <source>
        <dbReference type="Proteomes" id="UP000468735"/>
    </source>
</evidence>
<dbReference type="OrthoDB" id="4578848at2"/>